<evidence type="ECO:0000313" key="2">
    <source>
        <dbReference type="EMBL" id="QIN96931.1"/>
    </source>
</evidence>
<organism evidence="2 3">
    <name type="scientific">Synechococcus phage S-H34</name>
    <dbReference type="NCBI Taxonomy" id="2718942"/>
    <lineage>
        <taxon>Viruses</taxon>
        <taxon>Duplodnaviria</taxon>
        <taxon>Heunggongvirae</taxon>
        <taxon>Uroviricota</taxon>
        <taxon>Caudoviricetes</taxon>
        <taxon>Pantevenvirales</taxon>
        <taxon>Kyanoviridae</taxon>
        <taxon>Makaravirus</taxon>
        <taxon>Makaravirus thirtyfour</taxon>
    </lineage>
</organism>
<dbReference type="Proteomes" id="UP000501900">
    <property type="component" value="Genome"/>
</dbReference>
<feature type="region of interest" description="Disordered" evidence="1">
    <location>
        <begin position="1"/>
        <end position="24"/>
    </location>
</feature>
<name>A0A6G8R694_9CAUD</name>
<dbReference type="RefSeq" id="YP_010670598.1">
    <property type="nucleotide sequence ID" value="NC_070965.1"/>
</dbReference>
<reference evidence="2 3" key="1">
    <citation type="submission" date="2020-03" db="EMBL/GenBank/DDBJ databases">
        <title>The Isolation and Genome Sequence of a Novel Cyanophage S-H34 from the Huanghai Sea, China.</title>
        <authorList>
            <person name="Jiang T."/>
        </authorList>
    </citation>
    <scope>NUCLEOTIDE SEQUENCE [LARGE SCALE GENOMIC DNA]</scope>
</reference>
<dbReference type="EMBL" id="MT162467">
    <property type="protein sequence ID" value="QIN96931.1"/>
    <property type="molecule type" value="Genomic_DNA"/>
</dbReference>
<evidence type="ECO:0000256" key="1">
    <source>
        <dbReference type="SAM" id="MobiDB-lite"/>
    </source>
</evidence>
<keyword evidence="3" id="KW-1185">Reference proteome</keyword>
<feature type="compositionally biased region" description="Polar residues" evidence="1">
    <location>
        <begin position="13"/>
        <end position="24"/>
    </location>
</feature>
<accession>A0A6G8R694</accession>
<dbReference type="GeneID" id="77946808"/>
<evidence type="ECO:0000313" key="3">
    <source>
        <dbReference type="Proteomes" id="UP000501900"/>
    </source>
</evidence>
<sequence>MAITFPTDPGAQSPVNTFSPSSTPVANSANGNTYVWNGTAWTTQQANLEQYVNVAGDVMTGPLTGTSATYSGNIAAANLPTNGSIVGYQQGTWTPDCSVSGSVAAVAKGYWTRVGNQVTVVWRLQFSTLGGNGSSLGVSGFPYSNGLDIHVPGVIRESTNTGAIYTCQINAAQDEGVMNSYEGGTLGSVRTLRTDEQYDGCIAYITNDTTWTPLNGATVS</sequence>
<dbReference type="KEGG" id="vg:77946808"/>
<proteinExistence type="predicted"/>
<protein>
    <submittedName>
        <fullName evidence="2">Uncharacterized protein</fullName>
    </submittedName>
</protein>